<dbReference type="Gene3D" id="2.60.120.10">
    <property type="entry name" value="Jelly Rolls"/>
    <property type="match status" value="1"/>
</dbReference>
<evidence type="ECO:0000259" key="1">
    <source>
        <dbReference type="Pfam" id="PF06172"/>
    </source>
</evidence>
<evidence type="ECO:0000313" key="3">
    <source>
        <dbReference type="Proteomes" id="UP000013243"/>
    </source>
</evidence>
<dbReference type="EMBL" id="CP015230">
    <property type="protein sequence ID" value="ANP40855.1"/>
    <property type="molecule type" value="Genomic_DNA"/>
</dbReference>
<dbReference type="PANTHER" id="PTHR33387">
    <property type="entry name" value="RMLC-LIKE JELLY ROLL FOLD PROTEIN"/>
    <property type="match status" value="1"/>
</dbReference>
<organism evidence="2 3">
    <name type="scientific">Tritonibacter mobilis F1926</name>
    <dbReference type="NCBI Taxonomy" id="1265309"/>
    <lineage>
        <taxon>Bacteria</taxon>
        <taxon>Pseudomonadati</taxon>
        <taxon>Pseudomonadota</taxon>
        <taxon>Alphaproteobacteria</taxon>
        <taxon>Rhodobacterales</taxon>
        <taxon>Paracoccaceae</taxon>
        <taxon>Tritonibacter</taxon>
    </lineage>
</organism>
<protein>
    <submittedName>
        <fullName evidence="2">Cupin</fullName>
    </submittedName>
</protein>
<dbReference type="Pfam" id="PF06172">
    <property type="entry name" value="Cupin_5"/>
    <property type="match status" value="1"/>
</dbReference>
<dbReference type="AlphaFoldDB" id="A0A1B1A2P2"/>
<dbReference type="InterPro" id="IPR039935">
    <property type="entry name" value="YML079W-like"/>
</dbReference>
<accession>A0A1B1A2P2</accession>
<name>A0A1B1A2P2_9RHOB</name>
<reference evidence="2 3" key="1">
    <citation type="journal article" date="2016" name="ISME J.">
        <title>Global occurrence and heterogeneity of the Roseobacter-clade species Ruegeria mobilis.</title>
        <authorList>
            <person name="Sonnenschein E."/>
            <person name="Gram L."/>
        </authorList>
    </citation>
    <scope>NUCLEOTIDE SEQUENCE [LARGE SCALE GENOMIC DNA]</scope>
    <source>
        <strain evidence="2 3">F1926</strain>
    </source>
</reference>
<dbReference type="InterPro" id="IPR009327">
    <property type="entry name" value="Cupin_DUF985"/>
</dbReference>
<dbReference type="InterPro" id="IPR014710">
    <property type="entry name" value="RmlC-like_jellyroll"/>
</dbReference>
<proteinExistence type="predicted"/>
<dbReference type="KEGG" id="rmb:K529_008770"/>
<dbReference type="Proteomes" id="UP000013243">
    <property type="component" value="Chromosome"/>
</dbReference>
<gene>
    <name evidence="2" type="ORF">K529_008770</name>
</gene>
<sequence length="146" mass="16322">MNADEIIQILGLERHPEGGWYRQTWVEDTGEDTRGPSPRPCGTCIYFLLSAGERSHWHRVDATEIWLYHAGAPLILSLSETDNGPARDHLLTPNLREGRPQVIVPKDHWQAARSTGAWTLVSCTVSPGFEFSGFTLAPEGFDIPRN</sequence>
<dbReference type="SUPFAM" id="SSF51182">
    <property type="entry name" value="RmlC-like cupins"/>
    <property type="match status" value="1"/>
</dbReference>
<feature type="domain" description="DUF985" evidence="1">
    <location>
        <begin position="5"/>
        <end position="137"/>
    </location>
</feature>
<dbReference type="InterPro" id="IPR011051">
    <property type="entry name" value="RmlC_Cupin_sf"/>
</dbReference>
<evidence type="ECO:0000313" key="2">
    <source>
        <dbReference type="EMBL" id="ANP40855.1"/>
    </source>
</evidence>
<dbReference type="PANTHER" id="PTHR33387:SF3">
    <property type="entry name" value="DUF985 DOMAIN-CONTAINING PROTEIN"/>
    <property type="match status" value="1"/>
</dbReference>
<dbReference type="CDD" id="cd06121">
    <property type="entry name" value="cupin_YML079wp"/>
    <property type="match status" value="1"/>
</dbReference>